<dbReference type="PANTHER" id="PTHR46680:SF3">
    <property type="entry name" value="NF-KAPPA-B INHIBITOR CACTUS"/>
    <property type="match status" value="1"/>
</dbReference>
<feature type="repeat" description="ANK" evidence="3">
    <location>
        <begin position="9"/>
        <end position="41"/>
    </location>
</feature>
<name>A0A0H5QSS3_9EUKA</name>
<keyword evidence="1" id="KW-0677">Repeat</keyword>
<dbReference type="EMBL" id="HACM01004563">
    <property type="protein sequence ID" value="CRZ05005.1"/>
    <property type="molecule type" value="Transcribed_RNA"/>
</dbReference>
<dbReference type="Pfam" id="PF12796">
    <property type="entry name" value="Ank_2"/>
    <property type="match status" value="1"/>
</dbReference>
<dbReference type="InterPro" id="IPR002110">
    <property type="entry name" value="Ankyrin_rpt"/>
</dbReference>
<dbReference type="PROSITE" id="PS50088">
    <property type="entry name" value="ANK_REPEAT"/>
    <property type="match status" value="1"/>
</dbReference>
<evidence type="ECO:0000256" key="1">
    <source>
        <dbReference type="ARBA" id="ARBA00022737"/>
    </source>
</evidence>
<dbReference type="PROSITE" id="PS50297">
    <property type="entry name" value="ANK_REP_REGION"/>
    <property type="match status" value="1"/>
</dbReference>
<dbReference type="AlphaFoldDB" id="A0A0H5QSS3"/>
<protein>
    <submittedName>
        <fullName evidence="4">Uncharacterized protein</fullName>
    </submittedName>
</protein>
<feature type="non-terminal residue" evidence="4">
    <location>
        <position position="1"/>
    </location>
</feature>
<dbReference type="InterPro" id="IPR051070">
    <property type="entry name" value="NF-kappa-B_inhibitor"/>
</dbReference>
<dbReference type="InterPro" id="IPR036770">
    <property type="entry name" value="Ankyrin_rpt-contain_sf"/>
</dbReference>
<dbReference type="SUPFAM" id="SSF48403">
    <property type="entry name" value="Ankyrin repeat"/>
    <property type="match status" value="1"/>
</dbReference>
<sequence>TIVNIQNHNGATALHRAFSTSYVWGVDHLLKNGADPKITDIDGNTALHIAIDKGRYLSQDIISNIINAAGSIILNTQNEMAGSIYTQNKKARSIIVNTQNKKGETALHM</sequence>
<keyword evidence="2 3" id="KW-0040">ANK repeat</keyword>
<reference evidence="4" key="1">
    <citation type="submission" date="2015-04" db="EMBL/GenBank/DDBJ databases">
        <title>The genome sequence of the plant pathogenic Rhizarian Plasmodiophora brassicae reveals insights in its biotrophic life cycle and the origin of chitin synthesis.</title>
        <authorList>
            <person name="Schwelm A."/>
            <person name="Fogelqvist J."/>
            <person name="Knaust A."/>
            <person name="Julke S."/>
            <person name="Lilja T."/>
            <person name="Dhandapani V."/>
            <person name="Bonilla-Rosso G."/>
            <person name="Karlsson M."/>
            <person name="Shevchenko A."/>
            <person name="Choi S.R."/>
            <person name="Kim H.G."/>
            <person name="Park J.Y."/>
            <person name="Lim Y.P."/>
            <person name="Ludwig-Muller J."/>
            <person name="Dixelius C."/>
        </authorList>
    </citation>
    <scope>NUCLEOTIDE SEQUENCE</scope>
    <source>
        <tissue evidence="4">Potato root galls</tissue>
    </source>
</reference>
<evidence type="ECO:0000256" key="2">
    <source>
        <dbReference type="ARBA" id="ARBA00023043"/>
    </source>
</evidence>
<feature type="non-terminal residue" evidence="4">
    <location>
        <position position="109"/>
    </location>
</feature>
<dbReference type="Gene3D" id="1.25.40.20">
    <property type="entry name" value="Ankyrin repeat-containing domain"/>
    <property type="match status" value="1"/>
</dbReference>
<accession>A0A0H5QSS3</accession>
<dbReference type="SMART" id="SM00248">
    <property type="entry name" value="ANK"/>
    <property type="match status" value="2"/>
</dbReference>
<organism evidence="4">
    <name type="scientific">Spongospora subterranea</name>
    <dbReference type="NCBI Taxonomy" id="70186"/>
    <lineage>
        <taxon>Eukaryota</taxon>
        <taxon>Sar</taxon>
        <taxon>Rhizaria</taxon>
        <taxon>Endomyxa</taxon>
        <taxon>Phytomyxea</taxon>
        <taxon>Plasmodiophorida</taxon>
        <taxon>Plasmodiophoridae</taxon>
        <taxon>Spongospora</taxon>
    </lineage>
</organism>
<dbReference type="GO" id="GO:0005829">
    <property type="term" value="C:cytosol"/>
    <property type="evidence" value="ECO:0007669"/>
    <property type="project" value="TreeGrafter"/>
</dbReference>
<proteinExistence type="predicted"/>
<evidence type="ECO:0000256" key="3">
    <source>
        <dbReference type="PROSITE-ProRule" id="PRU00023"/>
    </source>
</evidence>
<dbReference type="PANTHER" id="PTHR46680">
    <property type="entry name" value="NF-KAPPA-B INHIBITOR ALPHA"/>
    <property type="match status" value="1"/>
</dbReference>
<dbReference type="GO" id="GO:0051059">
    <property type="term" value="F:NF-kappaB binding"/>
    <property type="evidence" value="ECO:0007669"/>
    <property type="project" value="TreeGrafter"/>
</dbReference>
<evidence type="ECO:0000313" key="4">
    <source>
        <dbReference type="EMBL" id="CRZ05005.1"/>
    </source>
</evidence>
<dbReference type="GO" id="GO:0071356">
    <property type="term" value="P:cellular response to tumor necrosis factor"/>
    <property type="evidence" value="ECO:0007669"/>
    <property type="project" value="TreeGrafter"/>
</dbReference>